<dbReference type="GO" id="GO:0003998">
    <property type="term" value="F:acylphosphatase activity"/>
    <property type="evidence" value="ECO:0007669"/>
    <property type="project" value="UniProtKB-EC"/>
</dbReference>
<feature type="active site" evidence="4">
    <location>
        <position position="38"/>
    </location>
</feature>
<dbReference type="EMBL" id="CP021255">
    <property type="protein sequence ID" value="AVD70354.1"/>
    <property type="molecule type" value="Genomic_DNA"/>
</dbReference>
<dbReference type="EC" id="3.6.1.7" evidence="2 4"/>
<dbReference type="AlphaFoldDB" id="A0A2L1GL23"/>
<dbReference type="KEGG" id="deo:CAY53_01655"/>
<keyword evidence="4 5" id="KW-0378">Hydrolase</keyword>
<keyword evidence="9" id="KW-1185">Reference proteome</keyword>
<dbReference type="PROSITE" id="PS51160">
    <property type="entry name" value="ACYLPHOSPHATASE_3"/>
    <property type="match status" value="1"/>
</dbReference>
<evidence type="ECO:0000256" key="4">
    <source>
        <dbReference type="PROSITE-ProRule" id="PRU00520"/>
    </source>
</evidence>
<reference evidence="8 9" key="1">
    <citation type="journal article" date="2018" name="MBio">
        <title>Insights into the evolution of host association through the isolation and characterization of a novel human periodontal pathobiont, Desulfobulbus oralis.</title>
        <authorList>
            <person name="Cross K.L."/>
            <person name="Chirania P."/>
            <person name="Xiong W."/>
            <person name="Beall C.J."/>
            <person name="Elkins J.G."/>
            <person name="Giannone R.J."/>
            <person name="Griffen A.L."/>
            <person name="Guss A.M."/>
            <person name="Hettich R.L."/>
            <person name="Joshi S.S."/>
            <person name="Mokrzan E.M."/>
            <person name="Martin R.K."/>
            <person name="Zhulin I.B."/>
            <person name="Leys E.J."/>
            <person name="Podar M."/>
        </authorList>
    </citation>
    <scope>NUCLEOTIDE SEQUENCE [LARGE SCALE GENOMIC DNA]</scope>
    <source>
        <strain evidence="8 9">ORNL</strain>
    </source>
</reference>
<evidence type="ECO:0000256" key="5">
    <source>
        <dbReference type="RuleBase" id="RU000553"/>
    </source>
</evidence>
<dbReference type="PROSITE" id="PS00150">
    <property type="entry name" value="ACYLPHOSPHATASE_1"/>
    <property type="match status" value="1"/>
</dbReference>
<dbReference type="PRINTS" id="PR00112">
    <property type="entry name" value="ACYLPHPHTASE"/>
</dbReference>
<dbReference type="Gene3D" id="3.30.70.100">
    <property type="match status" value="1"/>
</dbReference>
<evidence type="ECO:0000313" key="9">
    <source>
        <dbReference type="Proteomes" id="UP000239867"/>
    </source>
</evidence>
<dbReference type="SUPFAM" id="SSF54975">
    <property type="entry name" value="Acylphosphatase/BLUF domain-like"/>
    <property type="match status" value="1"/>
</dbReference>
<dbReference type="PANTHER" id="PTHR47268:SF4">
    <property type="entry name" value="ACYLPHOSPHATASE"/>
    <property type="match status" value="1"/>
</dbReference>
<evidence type="ECO:0000313" key="8">
    <source>
        <dbReference type="EMBL" id="AVD70354.1"/>
    </source>
</evidence>
<dbReference type="Pfam" id="PF00708">
    <property type="entry name" value="Acylphosphatase"/>
    <property type="match status" value="1"/>
</dbReference>
<evidence type="ECO:0000256" key="3">
    <source>
        <dbReference type="ARBA" id="ARBA00047645"/>
    </source>
</evidence>
<dbReference type="PANTHER" id="PTHR47268">
    <property type="entry name" value="ACYLPHOSPHATASE"/>
    <property type="match status" value="1"/>
</dbReference>
<evidence type="ECO:0000256" key="2">
    <source>
        <dbReference type="ARBA" id="ARBA00012150"/>
    </source>
</evidence>
<comment type="similarity">
    <text evidence="1 6">Belongs to the acylphosphatase family.</text>
</comment>
<sequence length="95" mass="10584">MANKRIHASVTGRVQGVCFRYATREEALRLGLRGWVRNRADGSVELESEGEAAAVDELLAWLHHGPATALVWQVSCREITSAQPKELDFQIRPTV</sequence>
<gene>
    <name evidence="8" type="ORF">CAY53_01655</name>
</gene>
<comment type="catalytic activity">
    <reaction evidence="3 4 5">
        <text>an acyl phosphate + H2O = a carboxylate + phosphate + H(+)</text>
        <dbReference type="Rhea" id="RHEA:14965"/>
        <dbReference type="ChEBI" id="CHEBI:15377"/>
        <dbReference type="ChEBI" id="CHEBI:15378"/>
        <dbReference type="ChEBI" id="CHEBI:29067"/>
        <dbReference type="ChEBI" id="CHEBI:43474"/>
        <dbReference type="ChEBI" id="CHEBI:59918"/>
        <dbReference type="EC" id="3.6.1.7"/>
    </reaction>
</comment>
<protein>
    <recommendedName>
        <fullName evidence="2 4">Acylphosphatase</fullName>
        <ecNumber evidence="2 4">3.6.1.7</ecNumber>
    </recommendedName>
</protein>
<evidence type="ECO:0000256" key="1">
    <source>
        <dbReference type="ARBA" id="ARBA00005614"/>
    </source>
</evidence>
<feature type="active site" evidence="4">
    <location>
        <position position="20"/>
    </location>
</feature>
<name>A0A2L1GL23_9BACT</name>
<accession>A0A2L1GL23</accession>
<dbReference type="InterPro" id="IPR001792">
    <property type="entry name" value="Acylphosphatase-like_dom"/>
</dbReference>
<dbReference type="InterPro" id="IPR017968">
    <property type="entry name" value="Acylphosphatase_CS"/>
</dbReference>
<dbReference type="InterPro" id="IPR020456">
    <property type="entry name" value="Acylphosphatase"/>
</dbReference>
<dbReference type="InterPro" id="IPR036046">
    <property type="entry name" value="Acylphosphatase-like_dom_sf"/>
</dbReference>
<organism evidence="8 9">
    <name type="scientific">Desulfobulbus oralis</name>
    <dbReference type="NCBI Taxonomy" id="1986146"/>
    <lineage>
        <taxon>Bacteria</taxon>
        <taxon>Pseudomonadati</taxon>
        <taxon>Thermodesulfobacteriota</taxon>
        <taxon>Desulfobulbia</taxon>
        <taxon>Desulfobulbales</taxon>
        <taxon>Desulfobulbaceae</taxon>
        <taxon>Desulfobulbus</taxon>
    </lineage>
</organism>
<dbReference type="OrthoDB" id="5295388at2"/>
<proteinExistence type="inferred from homology"/>
<feature type="domain" description="Acylphosphatase-like" evidence="7">
    <location>
        <begin position="5"/>
        <end position="93"/>
    </location>
</feature>
<evidence type="ECO:0000256" key="6">
    <source>
        <dbReference type="RuleBase" id="RU004168"/>
    </source>
</evidence>
<evidence type="ECO:0000259" key="7">
    <source>
        <dbReference type="PROSITE" id="PS51160"/>
    </source>
</evidence>
<dbReference type="PROSITE" id="PS00151">
    <property type="entry name" value="ACYLPHOSPHATASE_2"/>
    <property type="match status" value="1"/>
</dbReference>
<dbReference type="RefSeq" id="WP_104935669.1">
    <property type="nucleotide sequence ID" value="NZ_CP021255.1"/>
</dbReference>
<dbReference type="Proteomes" id="UP000239867">
    <property type="component" value="Chromosome"/>
</dbReference>